<dbReference type="EMBL" id="JAEKNN010000067">
    <property type="protein sequence ID" value="MBJ7610588.1"/>
    <property type="molecule type" value="Genomic_DNA"/>
</dbReference>
<proteinExistence type="predicted"/>
<reference evidence="1 2" key="1">
    <citation type="submission" date="2020-10" db="EMBL/GenBank/DDBJ databases">
        <title>Ca. Dormibacterota MAGs.</title>
        <authorList>
            <person name="Montgomery K."/>
        </authorList>
    </citation>
    <scope>NUCLEOTIDE SEQUENCE [LARGE SCALE GENOMIC DNA]</scope>
    <source>
        <strain evidence="1">Mitchell_Peninsula_5</strain>
    </source>
</reference>
<evidence type="ECO:0000313" key="1">
    <source>
        <dbReference type="EMBL" id="MBJ7610588.1"/>
    </source>
</evidence>
<dbReference type="Pfam" id="PF13671">
    <property type="entry name" value="AAA_33"/>
    <property type="match status" value="1"/>
</dbReference>
<dbReference type="Proteomes" id="UP000614410">
    <property type="component" value="Unassembled WGS sequence"/>
</dbReference>
<sequence length="185" mass="20479">MADLFVISGNQAAGKTTVANLLAERFPRGVHVEADDLQRMIVSGCRWPDISDDIDVATGRVIGEAGAQLTARLRNACLLSRSFVGEGFTTVLTDIIVGWRFQELMGNLAGVPFHFVMLRPSVEVLHQRERERASGSNEWEEHIEGGIEEMPHVGLWLDTRAWTASETVDEILNRRSEGLVGAQPR</sequence>
<organism evidence="1 2">
    <name type="scientific">Candidatus Amunia macphersoniae</name>
    <dbReference type="NCBI Taxonomy" id="3127014"/>
    <lineage>
        <taxon>Bacteria</taxon>
        <taxon>Bacillati</taxon>
        <taxon>Candidatus Dormiibacterota</taxon>
        <taxon>Candidatus Dormibacteria</taxon>
        <taxon>Candidatus Aeolococcales</taxon>
        <taxon>Candidatus Aeolococcaceae</taxon>
        <taxon>Candidatus Amunia</taxon>
    </lineage>
</organism>
<comment type="caution">
    <text evidence="1">The sequence shown here is derived from an EMBL/GenBank/DDBJ whole genome shotgun (WGS) entry which is preliminary data.</text>
</comment>
<accession>A0A934KG28</accession>
<dbReference type="AlphaFoldDB" id="A0A934KG28"/>
<evidence type="ECO:0000313" key="2">
    <source>
        <dbReference type="Proteomes" id="UP000614410"/>
    </source>
</evidence>
<dbReference type="Gene3D" id="3.40.50.300">
    <property type="entry name" value="P-loop containing nucleotide triphosphate hydrolases"/>
    <property type="match status" value="1"/>
</dbReference>
<dbReference type="SUPFAM" id="SSF52540">
    <property type="entry name" value="P-loop containing nucleoside triphosphate hydrolases"/>
    <property type="match status" value="1"/>
</dbReference>
<protein>
    <submittedName>
        <fullName evidence="1">AAA family ATPase</fullName>
    </submittedName>
</protein>
<name>A0A934KG28_9BACT</name>
<gene>
    <name evidence="1" type="ORF">JF887_14365</name>
</gene>
<dbReference type="InterPro" id="IPR027417">
    <property type="entry name" value="P-loop_NTPase"/>
</dbReference>